<protein>
    <submittedName>
        <fullName evidence="7">Octaprenyl-diphosphate synthase</fullName>
    </submittedName>
</protein>
<comment type="cofactor">
    <cofactor evidence="1">
        <name>Mg(2+)</name>
        <dbReference type="ChEBI" id="CHEBI:18420"/>
    </cofactor>
</comment>
<comment type="similarity">
    <text evidence="2 6">Belongs to the FPP/GGPP synthase family.</text>
</comment>
<dbReference type="InterPro" id="IPR000092">
    <property type="entry name" value="Polyprenyl_synt"/>
</dbReference>
<evidence type="ECO:0000313" key="7">
    <source>
        <dbReference type="EMBL" id="GFH62420.1"/>
    </source>
</evidence>
<dbReference type="Gene3D" id="1.10.600.10">
    <property type="entry name" value="Farnesyl Diphosphate Synthase"/>
    <property type="match status" value="1"/>
</dbReference>
<keyword evidence="3 6" id="KW-0808">Transferase</keyword>
<dbReference type="Pfam" id="PF00348">
    <property type="entry name" value="polyprenyl_synt"/>
    <property type="match status" value="1"/>
</dbReference>
<evidence type="ECO:0000256" key="6">
    <source>
        <dbReference type="RuleBase" id="RU004466"/>
    </source>
</evidence>
<dbReference type="InterPro" id="IPR033749">
    <property type="entry name" value="Polyprenyl_synt_CS"/>
</dbReference>
<dbReference type="SFLD" id="SFLDG01017">
    <property type="entry name" value="Polyprenyl_Transferase_Like"/>
    <property type="match status" value="1"/>
</dbReference>
<dbReference type="PROSITE" id="PS00723">
    <property type="entry name" value="POLYPRENYL_SYNTHASE_1"/>
    <property type="match status" value="1"/>
</dbReference>
<dbReference type="CDD" id="cd00685">
    <property type="entry name" value="Trans_IPPS_HT"/>
    <property type="match status" value="1"/>
</dbReference>
<dbReference type="SUPFAM" id="SSF48576">
    <property type="entry name" value="Terpenoid synthases"/>
    <property type="match status" value="1"/>
</dbReference>
<dbReference type="PANTHER" id="PTHR12001">
    <property type="entry name" value="GERANYLGERANYL PYROPHOSPHATE SYNTHASE"/>
    <property type="match status" value="1"/>
</dbReference>
<sequence>MNTFNAYFAKELPRINGALDAVDLPGPVRPIARHILQAGGKRLRPLLTVLVARLCGYAANDIYRLAVTMEMLHAATLLHDDVLDSATHRRGEPAAHTLFDMSSVILAGDALLAQANAQIAAFGDTRLSLCFSEATSHTAAGEILEIAAKGKAETSATEYETIVRGKTAWLIRASCELGALRAKADAAHTEAAAGYGENLGMAFQVVDDALDCAPQSVTGKPSGGDVREGKMTLPLRLYRASLDKTEQAVFDKNFTDGLMTEDDVQAIVERLRNAGYDMQARDAANAYLEAAQAALRRLPDKPEREVLSTLCAYVSNREK</sequence>
<comment type="caution">
    <text evidence="7">The sequence shown here is derived from an EMBL/GenBank/DDBJ whole genome shotgun (WGS) entry which is preliminary data.</text>
</comment>
<dbReference type="AlphaFoldDB" id="A0A6L2R4B8"/>
<evidence type="ECO:0000256" key="2">
    <source>
        <dbReference type="ARBA" id="ARBA00006706"/>
    </source>
</evidence>
<dbReference type="EMBL" id="BLLL01000001">
    <property type="protein sequence ID" value="GFH62420.1"/>
    <property type="molecule type" value="Genomic_DNA"/>
</dbReference>
<dbReference type="Proteomes" id="UP000505077">
    <property type="component" value="Unassembled WGS sequence"/>
</dbReference>
<dbReference type="PANTHER" id="PTHR12001:SF69">
    <property type="entry name" value="ALL TRANS-POLYPRENYL-DIPHOSPHATE SYNTHASE PDSS1"/>
    <property type="match status" value="1"/>
</dbReference>
<evidence type="ECO:0000256" key="1">
    <source>
        <dbReference type="ARBA" id="ARBA00001946"/>
    </source>
</evidence>
<dbReference type="GO" id="GO:0004659">
    <property type="term" value="F:prenyltransferase activity"/>
    <property type="evidence" value="ECO:0007669"/>
    <property type="project" value="InterPro"/>
</dbReference>
<dbReference type="GO" id="GO:0008299">
    <property type="term" value="P:isoprenoid biosynthetic process"/>
    <property type="evidence" value="ECO:0007669"/>
    <property type="project" value="InterPro"/>
</dbReference>
<proteinExistence type="inferred from homology"/>
<dbReference type="SFLD" id="SFLDS00005">
    <property type="entry name" value="Isoprenoid_Synthase_Type_I"/>
    <property type="match status" value="1"/>
</dbReference>
<evidence type="ECO:0000313" key="8">
    <source>
        <dbReference type="Proteomes" id="UP000505077"/>
    </source>
</evidence>
<keyword evidence="5" id="KW-0460">Magnesium</keyword>
<reference evidence="7 8" key="1">
    <citation type="journal article" date="2020" name="ISME J.">
        <title>Parallel Reductive Genome Evolution in Desulfovibrio Ectosymbionts Independently Acquired by Trichonympha Protists in the Termite Gut.</title>
        <authorList>
            <person name="Takeuchi M."/>
            <person name="Kuwahara H."/>
            <person name="Murakami T."/>
            <person name="Takahashi K."/>
            <person name="Kajitani R."/>
            <person name="Toyoda A."/>
            <person name="Itoh T."/>
            <person name="Ohkuma M."/>
            <person name="Hongoh Y."/>
        </authorList>
    </citation>
    <scope>NUCLEOTIDE SEQUENCE [LARGE SCALE GENOMIC DNA]</scope>
    <source>
        <strain evidence="7">ZnDsv-02</strain>
    </source>
</reference>
<evidence type="ECO:0000256" key="4">
    <source>
        <dbReference type="ARBA" id="ARBA00022723"/>
    </source>
</evidence>
<dbReference type="InterPro" id="IPR008949">
    <property type="entry name" value="Isoprenoid_synthase_dom_sf"/>
</dbReference>
<evidence type="ECO:0000256" key="5">
    <source>
        <dbReference type="ARBA" id="ARBA00022842"/>
    </source>
</evidence>
<gene>
    <name evidence="7" type="primary">ispB</name>
    <name evidence="7" type="ORF">ZNDK_0191</name>
</gene>
<evidence type="ECO:0000256" key="3">
    <source>
        <dbReference type="ARBA" id="ARBA00022679"/>
    </source>
</evidence>
<accession>A0A6L2R4B8</accession>
<organism evidence="7 8">
    <name type="scientific">Candidatus Desulfovibrio kirbyi</name>
    <dbReference type="NCBI Taxonomy" id="2696086"/>
    <lineage>
        <taxon>Bacteria</taxon>
        <taxon>Pseudomonadati</taxon>
        <taxon>Thermodesulfobacteriota</taxon>
        <taxon>Desulfovibrionia</taxon>
        <taxon>Desulfovibrionales</taxon>
        <taxon>Desulfovibrionaceae</taxon>
        <taxon>Desulfovibrio</taxon>
    </lineage>
</organism>
<keyword evidence="4" id="KW-0479">Metal-binding</keyword>
<name>A0A6L2R4B8_9BACT</name>
<dbReference type="GO" id="GO:0046872">
    <property type="term" value="F:metal ion binding"/>
    <property type="evidence" value="ECO:0007669"/>
    <property type="project" value="UniProtKB-KW"/>
</dbReference>